<dbReference type="EMBL" id="JARKIB010000170">
    <property type="protein sequence ID" value="KAJ7728733.1"/>
    <property type="molecule type" value="Genomic_DNA"/>
</dbReference>
<feature type="region of interest" description="Disordered" evidence="1">
    <location>
        <begin position="33"/>
        <end position="60"/>
    </location>
</feature>
<comment type="caution">
    <text evidence="2">The sequence shown here is derived from an EMBL/GenBank/DDBJ whole genome shotgun (WGS) entry which is preliminary data.</text>
</comment>
<reference evidence="2" key="1">
    <citation type="submission" date="2023-03" db="EMBL/GenBank/DDBJ databases">
        <title>Massive genome expansion in bonnet fungi (Mycena s.s.) driven by repeated elements and novel gene families across ecological guilds.</title>
        <authorList>
            <consortium name="Lawrence Berkeley National Laboratory"/>
            <person name="Harder C.B."/>
            <person name="Miyauchi S."/>
            <person name="Viragh M."/>
            <person name="Kuo A."/>
            <person name="Thoen E."/>
            <person name="Andreopoulos B."/>
            <person name="Lu D."/>
            <person name="Skrede I."/>
            <person name="Drula E."/>
            <person name="Henrissat B."/>
            <person name="Morin E."/>
            <person name="Kohler A."/>
            <person name="Barry K."/>
            <person name="LaButti K."/>
            <person name="Morin E."/>
            <person name="Salamov A."/>
            <person name="Lipzen A."/>
            <person name="Mereny Z."/>
            <person name="Hegedus B."/>
            <person name="Baldrian P."/>
            <person name="Stursova M."/>
            <person name="Weitz H."/>
            <person name="Taylor A."/>
            <person name="Grigoriev I.V."/>
            <person name="Nagy L.G."/>
            <person name="Martin F."/>
            <person name="Kauserud H."/>
        </authorList>
    </citation>
    <scope>NUCLEOTIDE SEQUENCE</scope>
    <source>
        <strain evidence="2">CBHHK182m</strain>
    </source>
</reference>
<evidence type="ECO:0000256" key="1">
    <source>
        <dbReference type="SAM" id="MobiDB-lite"/>
    </source>
</evidence>
<evidence type="ECO:0000313" key="2">
    <source>
        <dbReference type="EMBL" id="KAJ7728733.1"/>
    </source>
</evidence>
<dbReference type="Proteomes" id="UP001215598">
    <property type="component" value="Unassembled WGS sequence"/>
</dbReference>
<gene>
    <name evidence="2" type="ORF">B0H16DRAFT_1470327</name>
</gene>
<evidence type="ECO:0000313" key="3">
    <source>
        <dbReference type="Proteomes" id="UP001215598"/>
    </source>
</evidence>
<accession>A0AAD7MSE6</accession>
<dbReference type="AlphaFoldDB" id="A0AAD7MSE6"/>
<sequence>MGLGGPSLAWAAHGLKCKSSDKAMIIARVGKARTGEARQGQPPNHPNPAAIRPKNPFFRPPRGTVRTLQLLACRLPDRSNPAVMRPKNPFFRPLRGAVHTLQLLACRSLKSSGNAPQKPIFPPAARRRTHAAAASVQAARSLKSSGNAPQKPIFSAAARRRTQAWATQDPVMRDTWWAPQRPKTGSIWEPQPAKKMPPMGCPTWDCPWGALVVLDPLGLFILTGLNSPRGFTFGLPKPPPLLKQGTEHTGLALFLLRVVLVHAGDPLLPLFVTEVHDGVFLGSEKPHQETYVDKGLDVALDMLILLLLAQDYAESSLRAMRTEKGLLGEEGLGTGGEK</sequence>
<keyword evidence="3" id="KW-1185">Reference proteome</keyword>
<protein>
    <submittedName>
        <fullName evidence="2">Uncharacterized protein</fullName>
    </submittedName>
</protein>
<organism evidence="2 3">
    <name type="scientific">Mycena metata</name>
    <dbReference type="NCBI Taxonomy" id="1033252"/>
    <lineage>
        <taxon>Eukaryota</taxon>
        <taxon>Fungi</taxon>
        <taxon>Dikarya</taxon>
        <taxon>Basidiomycota</taxon>
        <taxon>Agaricomycotina</taxon>
        <taxon>Agaricomycetes</taxon>
        <taxon>Agaricomycetidae</taxon>
        <taxon>Agaricales</taxon>
        <taxon>Marasmiineae</taxon>
        <taxon>Mycenaceae</taxon>
        <taxon>Mycena</taxon>
    </lineage>
</organism>
<proteinExistence type="predicted"/>
<name>A0AAD7MSE6_9AGAR</name>